<accession>A0ABR4A3Y1</accession>
<feature type="compositionally biased region" description="Polar residues" evidence="5">
    <location>
        <begin position="32"/>
        <end position="41"/>
    </location>
</feature>
<evidence type="ECO:0000313" key="9">
    <source>
        <dbReference type="Proteomes" id="UP001590950"/>
    </source>
</evidence>
<dbReference type="SUPFAM" id="SSF103473">
    <property type="entry name" value="MFS general substrate transporter"/>
    <property type="match status" value="1"/>
</dbReference>
<evidence type="ECO:0000256" key="2">
    <source>
        <dbReference type="ARBA" id="ARBA00022692"/>
    </source>
</evidence>
<feature type="transmembrane region" description="Helical" evidence="6">
    <location>
        <begin position="300"/>
        <end position="317"/>
    </location>
</feature>
<evidence type="ECO:0000259" key="7">
    <source>
        <dbReference type="PROSITE" id="PS50850"/>
    </source>
</evidence>
<dbReference type="InterPro" id="IPR011701">
    <property type="entry name" value="MFS"/>
</dbReference>
<feature type="transmembrane region" description="Helical" evidence="6">
    <location>
        <begin position="403"/>
        <end position="422"/>
    </location>
</feature>
<reference evidence="8 9" key="1">
    <citation type="submission" date="2024-09" db="EMBL/GenBank/DDBJ databases">
        <title>Rethinking Asexuality: The Enigmatic Case of Functional Sexual Genes in Lepraria (Stereocaulaceae).</title>
        <authorList>
            <person name="Doellman M."/>
            <person name="Sun Y."/>
            <person name="Barcenas-Pena A."/>
            <person name="Lumbsch H.T."/>
            <person name="Grewe F."/>
        </authorList>
    </citation>
    <scope>NUCLEOTIDE SEQUENCE [LARGE SCALE GENOMIC DNA]</scope>
    <source>
        <strain evidence="8 9">Mercado 3170</strain>
    </source>
</reference>
<sequence>MSLQHRLSMSFRKSSISSRDISDPQAYRTSEDMTNGNSTPMPTKRQSKRQSSGSKPRPVSAAIRPAQYKPGLWLYLAFATLGILTIMVALDATALSVALPIIAKALHGSGLEAFWAATAYLLTSTVFQPTIAALSNTFGRKWITTGSVLMFLLGILLAGLAQNFTLLLAGRTVQGIGGGGIVVLTQVIICDLVPLRLRGQWFGVISGMYAIGSVSGPLLGGVFSERVSWRWIFWINLPFTGAGLIMIPLFIRLGVPKSTFFRKIAEIDWTGSVIFIASTTGFLIPLSWGGVSYPWSSWRVVAPFSISTMGLVLLYVYEERVAKNPIIRTSIFKNRNAAIAYICVVIHGMVVVGSLYYLPLYYEAVKGLSPILSGVALFPETFTVAPGAFTVGFLISRTGHYRWAVWTGWVITTLGLGFLYLLDVNTTTVQWIMMNLVVGVGLGFNYSALGVVLQAATSEEDMSSAVAMFTFFRLFGQAIGVVIGGVVFQNQIKAKLLEAPPNLAAMAEQYASDGSALAQLIIALPPTPSKVILIQAYADSLKMFWIVLTAISAAALCVSLWMKRHTLDREFISPQQLGGDRDDVALMAEQGTQESLSETSQDHGIGEKPDDPPSYETGMAPIRRTVSFAEPDKLSMRGRRLSPRMQELSGLSPRRRASSEYSVPIDALEVPARVRVRSVGEANIMPPERPWMQLHDIREHTPLAEMTADPFNNVMGRGGVRNSAHLTPGVGQGNNRDSVMSQSSNRNSWLGHWRHSRSGGEARPISWAPVYGMG</sequence>
<feature type="transmembrane region" description="Helical" evidence="6">
    <location>
        <begin position="201"/>
        <end position="219"/>
    </location>
</feature>
<keyword evidence="2 6" id="KW-0812">Transmembrane</keyword>
<evidence type="ECO:0000256" key="4">
    <source>
        <dbReference type="ARBA" id="ARBA00023136"/>
    </source>
</evidence>
<dbReference type="InterPro" id="IPR020846">
    <property type="entry name" value="MFS_dom"/>
</dbReference>
<feature type="transmembrane region" description="Helical" evidence="6">
    <location>
        <begin position="72"/>
        <end position="102"/>
    </location>
</feature>
<keyword evidence="4 6" id="KW-0472">Membrane</keyword>
<evidence type="ECO:0000256" key="1">
    <source>
        <dbReference type="ARBA" id="ARBA00004141"/>
    </source>
</evidence>
<comment type="subcellular location">
    <subcellularLocation>
        <location evidence="1">Membrane</location>
        <topology evidence="1">Multi-pass membrane protein</topology>
    </subcellularLocation>
</comment>
<dbReference type="Gene3D" id="1.20.1720.10">
    <property type="entry name" value="Multidrug resistance protein D"/>
    <property type="match status" value="1"/>
</dbReference>
<feature type="compositionally biased region" description="Low complexity" evidence="5">
    <location>
        <begin position="8"/>
        <end position="19"/>
    </location>
</feature>
<feature type="transmembrane region" description="Helical" evidence="6">
    <location>
        <begin position="231"/>
        <end position="255"/>
    </location>
</feature>
<keyword evidence="3 6" id="KW-1133">Transmembrane helix</keyword>
<feature type="compositionally biased region" description="Basic and acidic residues" evidence="5">
    <location>
        <begin position="600"/>
        <end position="611"/>
    </location>
</feature>
<feature type="transmembrane region" description="Helical" evidence="6">
    <location>
        <begin position="338"/>
        <end position="359"/>
    </location>
</feature>
<dbReference type="CDD" id="cd17502">
    <property type="entry name" value="MFS_Azr1_MDR_like"/>
    <property type="match status" value="1"/>
</dbReference>
<feature type="transmembrane region" description="Helical" evidence="6">
    <location>
        <begin position="173"/>
        <end position="194"/>
    </location>
</feature>
<dbReference type="PANTHER" id="PTHR23501">
    <property type="entry name" value="MAJOR FACILITATOR SUPERFAMILY"/>
    <property type="match status" value="1"/>
</dbReference>
<comment type="caution">
    <text evidence="8">The sequence shown here is derived from an EMBL/GenBank/DDBJ whole genome shotgun (WGS) entry which is preliminary data.</text>
</comment>
<feature type="region of interest" description="Disordered" evidence="5">
    <location>
        <begin position="591"/>
        <end position="616"/>
    </location>
</feature>
<feature type="region of interest" description="Disordered" evidence="5">
    <location>
        <begin position="1"/>
        <end position="60"/>
    </location>
</feature>
<dbReference type="PROSITE" id="PS50850">
    <property type="entry name" value="MFS"/>
    <property type="match status" value="1"/>
</dbReference>
<organism evidence="8 9">
    <name type="scientific">Stereocaulon virgatum</name>
    <dbReference type="NCBI Taxonomy" id="373712"/>
    <lineage>
        <taxon>Eukaryota</taxon>
        <taxon>Fungi</taxon>
        <taxon>Dikarya</taxon>
        <taxon>Ascomycota</taxon>
        <taxon>Pezizomycotina</taxon>
        <taxon>Lecanoromycetes</taxon>
        <taxon>OSLEUM clade</taxon>
        <taxon>Lecanoromycetidae</taxon>
        <taxon>Lecanorales</taxon>
        <taxon>Lecanorineae</taxon>
        <taxon>Stereocaulaceae</taxon>
        <taxon>Stereocaulon</taxon>
    </lineage>
</organism>
<name>A0ABR4A3Y1_9LECA</name>
<feature type="transmembrane region" description="Helical" evidence="6">
    <location>
        <begin position="142"/>
        <end position="161"/>
    </location>
</feature>
<feature type="transmembrane region" description="Helical" evidence="6">
    <location>
        <begin position="465"/>
        <end position="488"/>
    </location>
</feature>
<keyword evidence="9" id="KW-1185">Reference proteome</keyword>
<dbReference type="Pfam" id="PF07690">
    <property type="entry name" value="MFS_1"/>
    <property type="match status" value="1"/>
</dbReference>
<evidence type="ECO:0000313" key="8">
    <source>
        <dbReference type="EMBL" id="KAL2040378.1"/>
    </source>
</evidence>
<feature type="compositionally biased region" description="Low complexity" evidence="5">
    <location>
        <begin position="49"/>
        <end position="58"/>
    </location>
</feature>
<feature type="transmembrane region" description="Helical" evidence="6">
    <location>
        <begin position="114"/>
        <end position="135"/>
    </location>
</feature>
<dbReference type="Proteomes" id="UP001590950">
    <property type="component" value="Unassembled WGS sequence"/>
</dbReference>
<feature type="transmembrane region" description="Helical" evidence="6">
    <location>
        <begin position="371"/>
        <end position="396"/>
    </location>
</feature>
<gene>
    <name evidence="8" type="ORF">N7G274_006821</name>
</gene>
<feature type="transmembrane region" description="Helical" evidence="6">
    <location>
        <begin position="428"/>
        <end position="453"/>
    </location>
</feature>
<dbReference type="PRINTS" id="PR01036">
    <property type="entry name" value="TCRTETB"/>
</dbReference>
<feature type="domain" description="Major facilitator superfamily (MFS) profile" evidence="7">
    <location>
        <begin position="77"/>
        <end position="567"/>
    </location>
</feature>
<dbReference type="EMBL" id="JBEFKJ010000021">
    <property type="protein sequence ID" value="KAL2040378.1"/>
    <property type="molecule type" value="Genomic_DNA"/>
</dbReference>
<evidence type="ECO:0000256" key="3">
    <source>
        <dbReference type="ARBA" id="ARBA00022989"/>
    </source>
</evidence>
<feature type="transmembrane region" description="Helical" evidence="6">
    <location>
        <begin position="267"/>
        <end position="288"/>
    </location>
</feature>
<dbReference type="InterPro" id="IPR036259">
    <property type="entry name" value="MFS_trans_sf"/>
</dbReference>
<proteinExistence type="predicted"/>
<evidence type="ECO:0000256" key="5">
    <source>
        <dbReference type="SAM" id="MobiDB-lite"/>
    </source>
</evidence>
<evidence type="ECO:0000256" key="6">
    <source>
        <dbReference type="SAM" id="Phobius"/>
    </source>
</evidence>
<feature type="transmembrane region" description="Helical" evidence="6">
    <location>
        <begin position="543"/>
        <end position="562"/>
    </location>
</feature>
<dbReference type="PANTHER" id="PTHR23501:SF59">
    <property type="entry name" value="MAJOR FACILITATOR SUPERFAMILY (MFS) PROFILE DOMAIN-CONTAINING PROTEIN-RELATED"/>
    <property type="match status" value="1"/>
</dbReference>
<dbReference type="Gene3D" id="1.20.1250.20">
    <property type="entry name" value="MFS general substrate transporter like domains"/>
    <property type="match status" value="1"/>
</dbReference>
<protein>
    <recommendedName>
        <fullName evidence="7">Major facilitator superfamily (MFS) profile domain-containing protein</fullName>
    </recommendedName>
</protein>